<feature type="compositionally biased region" description="Acidic residues" evidence="1">
    <location>
        <begin position="234"/>
        <end position="254"/>
    </location>
</feature>
<dbReference type="Gene3D" id="3.10.10.10">
    <property type="entry name" value="HIV Type 1 Reverse Transcriptase, subunit A, domain 1"/>
    <property type="match status" value="1"/>
</dbReference>
<dbReference type="InterPro" id="IPR032567">
    <property type="entry name" value="RTL1-rel"/>
</dbReference>
<evidence type="ECO:0000313" key="2">
    <source>
        <dbReference type="EMBL" id="OMJ16356.1"/>
    </source>
</evidence>
<dbReference type="OrthoDB" id="6773043at2759"/>
<evidence type="ECO:0000256" key="1">
    <source>
        <dbReference type="SAM" id="MobiDB-lite"/>
    </source>
</evidence>
<sequence length="504" mass="57296">MNNMKPTYLKILTKPNPKTYLEAISLLIQKGDVINMNAAMTGSKHSDDSIDVDAFEIDDYYSTIEVNLVSIDQRGKTFWVTVKESKAPDVLELWQQDASNKRLHRNEKSLEKEAKIRSHTAGKSFTPGVRVLDTPGIKKFNQEFIGAEVDGGPSIPIMEKKFSQDPQKTSGKSNFKENGGFKLKEMQNTNGELKAVEEIYSNIVPELDKVLNLDEELLSEESPSEKGLLSEEGLPSEEELFSEDGLPSEEELFSEEGLHSDELESDKSEEDTSNKRKWTPPMGESLILKRVKPIKLSSVNVLNNIDIDNLNPNNPKTLVWMVKCKDITVRILLDLRAKKCFISKRMASKQNTVICKAECDTYATTANGWGIEIKEKTNFTLKTPSFDVDISAFIFPLKHVDIILEVNYEEISDRRVEHVIQTTSEIPVANPGYRHNQDQLRILKKQLNDVLDKGFIQPSSSRWEIPVIFVKKNDGSYRVFIEYKGLKKVSHLDKYPLPRMDDCF</sequence>
<feature type="region of interest" description="Disordered" evidence="1">
    <location>
        <begin position="218"/>
        <end position="279"/>
    </location>
</feature>
<accession>A0A1R1XNX5</accession>
<feature type="non-terminal residue" evidence="2">
    <location>
        <position position="504"/>
    </location>
</feature>
<name>A0A1R1XNX5_9FUNG</name>
<gene>
    <name evidence="2" type="ORF">AYI69_g7862</name>
</gene>
<dbReference type="PANTHER" id="PTHR15503">
    <property type="entry name" value="LDOC1 RELATED"/>
    <property type="match status" value="1"/>
</dbReference>
<proteinExistence type="predicted"/>
<protein>
    <submittedName>
        <fullName evidence="2">Transposon Ty3-I Gag-Pol polyprotein</fullName>
    </submittedName>
</protein>
<keyword evidence="3" id="KW-1185">Reference proteome</keyword>
<reference evidence="3" key="1">
    <citation type="submission" date="2017-01" db="EMBL/GenBank/DDBJ databases">
        <authorList>
            <person name="Wang Y."/>
            <person name="White M."/>
            <person name="Kvist S."/>
            <person name="Moncalvo J.-M."/>
        </authorList>
    </citation>
    <scope>NUCLEOTIDE SEQUENCE [LARGE SCALE GENOMIC DNA]</scope>
    <source>
        <strain evidence="3">ID-206-W2</strain>
    </source>
</reference>
<dbReference type="SUPFAM" id="SSF56672">
    <property type="entry name" value="DNA/RNA polymerases"/>
    <property type="match status" value="1"/>
</dbReference>
<dbReference type="InterPro" id="IPR043502">
    <property type="entry name" value="DNA/RNA_pol_sf"/>
</dbReference>
<feature type="compositionally biased region" description="Basic and acidic residues" evidence="1">
    <location>
        <begin position="256"/>
        <end position="274"/>
    </location>
</feature>
<dbReference type="AlphaFoldDB" id="A0A1R1XNX5"/>
<evidence type="ECO:0000313" key="3">
    <source>
        <dbReference type="Proteomes" id="UP000187429"/>
    </source>
</evidence>
<dbReference type="PANTHER" id="PTHR15503:SF45">
    <property type="entry name" value="RNA-DIRECTED DNA POLYMERASE HOMOLOG"/>
    <property type="match status" value="1"/>
</dbReference>
<organism evidence="2 3">
    <name type="scientific">Smittium culicis</name>
    <dbReference type="NCBI Taxonomy" id="133412"/>
    <lineage>
        <taxon>Eukaryota</taxon>
        <taxon>Fungi</taxon>
        <taxon>Fungi incertae sedis</taxon>
        <taxon>Zoopagomycota</taxon>
        <taxon>Kickxellomycotina</taxon>
        <taxon>Harpellomycetes</taxon>
        <taxon>Harpellales</taxon>
        <taxon>Legeriomycetaceae</taxon>
        <taxon>Smittium</taxon>
    </lineage>
</organism>
<dbReference type="EMBL" id="LSSM01003927">
    <property type="protein sequence ID" value="OMJ16356.1"/>
    <property type="molecule type" value="Genomic_DNA"/>
</dbReference>
<comment type="caution">
    <text evidence="2">The sequence shown here is derived from an EMBL/GenBank/DDBJ whole genome shotgun (WGS) entry which is preliminary data.</text>
</comment>
<dbReference type="Proteomes" id="UP000187429">
    <property type="component" value="Unassembled WGS sequence"/>
</dbReference>